<keyword evidence="8" id="KW-0472">Membrane</keyword>
<dbReference type="InterPro" id="IPR001563">
    <property type="entry name" value="Peptidase_S10"/>
</dbReference>
<feature type="chain" id="PRO_5043270622" description="Carboxypeptidase" evidence="9">
    <location>
        <begin position="16"/>
        <end position="518"/>
    </location>
</feature>
<evidence type="ECO:0000313" key="10">
    <source>
        <dbReference type="EMBL" id="CAI3994525.1"/>
    </source>
</evidence>
<dbReference type="GO" id="GO:0004185">
    <property type="term" value="F:serine-type carboxypeptidase activity"/>
    <property type="evidence" value="ECO:0007669"/>
    <property type="project" value="UniProtKB-UniRule"/>
</dbReference>
<gene>
    <name evidence="10" type="ORF">C1SCF055_LOCUS21170</name>
</gene>
<dbReference type="Proteomes" id="UP001152797">
    <property type="component" value="Unassembled WGS sequence"/>
</dbReference>
<evidence type="ECO:0000256" key="2">
    <source>
        <dbReference type="ARBA" id="ARBA00022645"/>
    </source>
</evidence>
<dbReference type="PRINTS" id="PR00724">
    <property type="entry name" value="CRBOXYPTASEC"/>
</dbReference>
<keyword evidence="12" id="KW-1185">Reference proteome</keyword>
<keyword evidence="6" id="KW-0325">Glycoprotein</keyword>
<dbReference type="OrthoDB" id="443318at2759"/>
<organism evidence="10">
    <name type="scientific">Cladocopium goreaui</name>
    <dbReference type="NCBI Taxonomy" id="2562237"/>
    <lineage>
        <taxon>Eukaryota</taxon>
        <taxon>Sar</taxon>
        <taxon>Alveolata</taxon>
        <taxon>Dinophyceae</taxon>
        <taxon>Suessiales</taxon>
        <taxon>Symbiodiniaceae</taxon>
        <taxon>Cladocopium</taxon>
    </lineage>
</organism>
<sequence length="518" mass="56952">MLLTIAALAWQVGAALECPKPVEKAPVTFPQELLNDFSDERMFSGYINVTDRDFLFYWFVEAKDTRSNGNANPPVILWSNGGPGCTSMEGATTEIGPLLLKGVKTGDGYSGRLSSNPFAWNHRAHIIFVDQPRYVGYSTGSGPFVLSSKDAAADIVQFIRGWRRLFPQFASSKFVLATESYGGHYVPAWAEAILEFNRKTPSEEILVAGVVLSNTCIDQRLQGFSAFKRFARKQSLIPSSAHPSSMASARFQICNYKKYMPNTYDYRRTSAGSCCGCMGYNYSSFDRWFSSANVRRALNVCGNAGEASFGGCGAGCITFPKSFDAGETVDNVAIIAKLLELKIQVLMVYGMKDTTCNYEGGYAVASALRWKEADLWAKSSPKDLFLNGAVAGKVQSGGGLTWMQIEEAGHMNPADNPRAALFAFNKLFDDLDLTESSSHNGIFQTKDEDFMPSQRIGRQDPGTWRITTLLLGLFFTLVLLIAVGSIVWRGFVLGQLDVECVDSRELTDMLTHAESDAF</sequence>
<evidence type="ECO:0000256" key="7">
    <source>
        <dbReference type="RuleBase" id="RU361156"/>
    </source>
</evidence>
<dbReference type="AlphaFoldDB" id="A0A9P1CN80"/>
<protein>
    <recommendedName>
        <fullName evidence="7">Carboxypeptidase</fullName>
        <ecNumber evidence="7">3.4.16.-</ecNumber>
    </recommendedName>
</protein>
<keyword evidence="8" id="KW-1133">Transmembrane helix</keyword>
<evidence type="ECO:0000256" key="6">
    <source>
        <dbReference type="ARBA" id="ARBA00023180"/>
    </source>
</evidence>
<comment type="caution">
    <text evidence="10">The sequence shown here is derived from an EMBL/GenBank/DDBJ whole genome shotgun (WGS) entry which is preliminary data.</text>
</comment>
<keyword evidence="4 9" id="KW-0732">Signal</keyword>
<dbReference type="Pfam" id="PF00450">
    <property type="entry name" value="Peptidase_S10"/>
    <property type="match status" value="2"/>
</dbReference>
<evidence type="ECO:0000313" key="12">
    <source>
        <dbReference type="Proteomes" id="UP001152797"/>
    </source>
</evidence>
<comment type="similarity">
    <text evidence="1 7">Belongs to the peptidase S10 family.</text>
</comment>
<dbReference type="SUPFAM" id="SSF53474">
    <property type="entry name" value="alpha/beta-Hydrolases"/>
    <property type="match status" value="1"/>
</dbReference>
<keyword evidence="2 7" id="KW-0121">Carboxypeptidase</keyword>
<keyword evidence="5 7" id="KW-0378">Hydrolase</keyword>
<name>A0A9P1CN80_9DINO</name>
<evidence type="ECO:0000256" key="1">
    <source>
        <dbReference type="ARBA" id="ARBA00009431"/>
    </source>
</evidence>
<dbReference type="EMBL" id="CAMXCT030001964">
    <property type="protein sequence ID" value="CAL4781837.1"/>
    <property type="molecule type" value="Genomic_DNA"/>
</dbReference>
<reference evidence="11" key="2">
    <citation type="submission" date="2024-04" db="EMBL/GenBank/DDBJ databases">
        <authorList>
            <person name="Chen Y."/>
            <person name="Shah S."/>
            <person name="Dougan E. K."/>
            <person name="Thang M."/>
            <person name="Chan C."/>
        </authorList>
    </citation>
    <scope>NUCLEOTIDE SEQUENCE [LARGE SCALE GENOMIC DNA]</scope>
</reference>
<dbReference type="PANTHER" id="PTHR11802">
    <property type="entry name" value="SERINE PROTEASE FAMILY S10 SERINE CARBOXYPEPTIDASE"/>
    <property type="match status" value="1"/>
</dbReference>
<evidence type="ECO:0000256" key="5">
    <source>
        <dbReference type="ARBA" id="ARBA00022801"/>
    </source>
</evidence>
<evidence type="ECO:0000256" key="9">
    <source>
        <dbReference type="SAM" id="SignalP"/>
    </source>
</evidence>
<evidence type="ECO:0000256" key="8">
    <source>
        <dbReference type="SAM" id="Phobius"/>
    </source>
</evidence>
<dbReference type="PANTHER" id="PTHR11802:SF3">
    <property type="entry name" value="RETINOID-INDUCIBLE SERINE CARBOXYPEPTIDASE"/>
    <property type="match status" value="1"/>
</dbReference>
<feature type="signal peptide" evidence="9">
    <location>
        <begin position="1"/>
        <end position="15"/>
    </location>
</feature>
<keyword evidence="8" id="KW-0812">Transmembrane</keyword>
<dbReference type="GO" id="GO:0006508">
    <property type="term" value="P:proteolysis"/>
    <property type="evidence" value="ECO:0007669"/>
    <property type="project" value="UniProtKB-KW"/>
</dbReference>
<feature type="transmembrane region" description="Helical" evidence="8">
    <location>
        <begin position="464"/>
        <end position="488"/>
    </location>
</feature>
<dbReference type="InterPro" id="IPR029058">
    <property type="entry name" value="AB_hydrolase_fold"/>
</dbReference>
<dbReference type="InterPro" id="IPR018202">
    <property type="entry name" value="Ser_caboxypep_ser_AS"/>
</dbReference>
<reference evidence="10" key="1">
    <citation type="submission" date="2022-10" db="EMBL/GenBank/DDBJ databases">
        <authorList>
            <person name="Chen Y."/>
            <person name="Dougan E. K."/>
            <person name="Chan C."/>
            <person name="Rhodes N."/>
            <person name="Thang M."/>
        </authorList>
    </citation>
    <scope>NUCLEOTIDE SEQUENCE</scope>
</reference>
<dbReference type="PROSITE" id="PS00131">
    <property type="entry name" value="CARBOXYPEPT_SER_SER"/>
    <property type="match status" value="1"/>
</dbReference>
<dbReference type="Gene3D" id="3.40.50.1820">
    <property type="entry name" value="alpha/beta hydrolase"/>
    <property type="match status" value="1"/>
</dbReference>
<accession>A0A9P1CN80</accession>
<evidence type="ECO:0000313" key="11">
    <source>
        <dbReference type="EMBL" id="CAL1147900.1"/>
    </source>
</evidence>
<evidence type="ECO:0000256" key="3">
    <source>
        <dbReference type="ARBA" id="ARBA00022670"/>
    </source>
</evidence>
<dbReference type="EMBL" id="CAMXCT010001964">
    <property type="protein sequence ID" value="CAI3994525.1"/>
    <property type="molecule type" value="Genomic_DNA"/>
</dbReference>
<dbReference type="EMBL" id="CAMXCT020001964">
    <property type="protein sequence ID" value="CAL1147900.1"/>
    <property type="molecule type" value="Genomic_DNA"/>
</dbReference>
<evidence type="ECO:0000256" key="4">
    <source>
        <dbReference type="ARBA" id="ARBA00022729"/>
    </source>
</evidence>
<dbReference type="EC" id="3.4.16.-" evidence="7"/>
<proteinExistence type="inferred from homology"/>
<keyword evidence="3 7" id="KW-0645">Protease</keyword>